<sequence length="175" mass="19171">MASRMDQLLQANSVFAQSWPTPPTMVQMRAVADGALLVLTCMDPRVVPEQFLPNAQFAVFRNAGGRYSSDLVRTIATVRKLMADKPGAKTTVMVVHHTDCGMTHLTNKEIQDDLVTKFPGSAETAKEIDFGCFAEEDLVKTIKEDVEALQAEEILKGVEILGFTLDTVTGILSRV</sequence>
<organism evidence="6 7">
    <name type="scientific">Knufia peltigerae</name>
    <dbReference type="NCBI Taxonomy" id="1002370"/>
    <lineage>
        <taxon>Eukaryota</taxon>
        <taxon>Fungi</taxon>
        <taxon>Dikarya</taxon>
        <taxon>Ascomycota</taxon>
        <taxon>Pezizomycotina</taxon>
        <taxon>Eurotiomycetes</taxon>
        <taxon>Chaetothyriomycetidae</taxon>
        <taxon>Chaetothyriales</taxon>
        <taxon>Trichomeriaceae</taxon>
        <taxon>Knufia</taxon>
    </lineage>
</organism>
<dbReference type="GO" id="GO:0008270">
    <property type="term" value="F:zinc ion binding"/>
    <property type="evidence" value="ECO:0007669"/>
    <property type="project" value="UniProtKB-UniRule"/>
</dbReference>
<keyword evidence="5" id="KW-0456">Lyase</keyword>
<feature type="binding site" evidence="4">
    <location>
        <position position="41"/>
    </location>
    <ligand>
        <name>Zn(2+)</name>
        <dbReference type="ChEBI" id="CHEBI:29105"/>
    </ligand>
</feature>
<feature type="binding site" evidence="4">
    <location>
        <position position="97"/>
    </location>
    <ligand>
        <name>Zn(2+)</name>
        <dbReference type="ChEBI" id="CHEBI:29105"/>
    </ligand>
</feature>
<protein>
    <recommendedName>
        <fullName evidence="5">Carbonic anhydrase</fullName>
        <ecNumber evidence="5">4.2.1.1</ecNumber>
    </recommendedName>
    <alternativeName>
        <fullName evidence="5">Carbonate dehydratase</fullName>
    </alternativeName>
</protein>
<reference evidence="6" key="1">
    <citation type="submission" date="2022-10" db="EMBL/GenBank/DDBJ databases">
        <title>Culturing micro-colonial fungi from biological soil crusts in the Mojave desert and describing Neophaeococcomyces mojavensis, and introducing the new genera and species Taxawa tesnikishii.</title>
        <authorList>
            <person name="Kurbessoian T."/>
            <person name="Stajich J.E."/>
        </authorList>
    </citation>
    <scope>NUCLEOTIDE SEQUENCE</scope>
    <source>
        <strain evidence="6">TK_35</strain>
    </source>
</reference>
<evidence type="ECO:0000256" key="4">
    <source>
        <dbReference type="PIRSR" id="PIRSR601765-1"/>
    </source>
</evidence>
<accession>A0AA38XST5</accession>
<dbReference type="GO" id="GO:0004089">
    <property type="term" value="F:carbonate dehydratase activity"/>
    <property type="evidence" value="ECO:0007669"/>
    <property type="project" value="UniProtKB-UniRule"/>
</dbReference>
<dbReference type="SUPFAM" id="SSF53056">
    <property type="entry name" value="beta-carbonic anhydrase, cab"/>
    <property type="match status" value="1"/>
</dbReference>
<dbReference type="InterPro" id="IPR001765">
    <property type="entry name" value="Carbonic_anhydrase"/>
</dbReference>
<feature type="binding site" evidence="4">
    <location>
        <position position="43"/>
    </location>
    <ligand>
        <name>Zn(2+)</name>
        <dbReference type="ChEBI" id="CHEBI:29105"/>
    </ligand>
</feature>
<dbReference type="Pfam" id="PF00484">
    <property type="entry name" value="Pro_CA"/>
    <property type="match status" value="1"/>
</dbReference>
<proteinExistence type="inferred from homology"/>
<dbReference type="InterPro" id="IPR036874">
    <property type="entry name" value="Carbonic_anhydrase_sf"/>
</dbReference>
<comment type="similarity">
    <text evidence="1 5">Belongs to the beta-class carbonic anhydrase family.</text>
</comment>
<comment type="caution">
    <text evidence="6">The sequence shown here is derived from an EMBL/GenBank/DDBJ whole genome shotgun (WGS) entry which is preliminary data.</text>
</comment>
<dbReference type="Gene3D" id="3.40.1050.10">
    <property type="entry name" value="Carbonic anhydrase"/>
    <property type="match status" value="1"/>
</dbReference>
<evidence type="ECO:0000256" key="2">
    <source>
        <dbReference type="ARBA" id="ARBA00022723"/>
    </source>
</evidence>
<evidence type="ECO:0000256" key="1">
    <source>
        <dbReference type="ARBA" id="ARBA00006217"/>
    </source>
</evidence>
<evidence type="ECO:0000313" key="7">
    <source>
        <dbReference type="Proteomes" id="UP001172681"/>
    </source>
</evidence>
<keyword evidence="3 4" id="KW-0862">Zinc</keyword>
<evidence type="ECO:0000313" key="6">
    <source>
        <dbReference type="EMBL" id="KAJ9619104.1"/>
    </source>
</evidence>
<evidence type="ECO:0000256" key="3">
    <source>
        <dbReference type="ARBA" id="ARBA00022833"/>
    </source>
</evidence>
<dbReference type="EC" id="4.2.1.1" evidence="5"/>
<dbReference type="SMART" id="SM00947">
    <property type="entry name" value="Pro_CA"/>
    <property type="match status" value="1"/>
</dbReference>
<name>A0AA38XST5_9EURO</name>
<feature type="binding site" evidence="4">
    <location>
        <position position="100"/>
    </location>
    <ligand>
        <name>Zn(2+)</name>
        <dbReference type="ChEBI" id="CHEBI:29105"/>
    </ligand>
</feature>
<dbReference type="EMBL" id="JAPDRN010000135">
    <property type="protein sequence ID" value="KAJ9619104.1"/>
    <property type="molecule type" value="Genomic_DNA"/>
</dbReference>
<dbReference type="PANTHER" id="PTHR43175:SF3">
    <property type="entry name" value="CARBON DISULFIDE HYDROLASE"/>
    <property type="match status" value="1"/>
</dbReference>
<dbReference type="Proteomes" id="UP001172681">
    <property type="component" value="Unassembled WGS sequence"/>
</dbReference>
<keyword evidence="2 4" id="KW-0479">Metal-binding</keyword>
<evidence type="ECO:0000256" key="5">
    <source>
        <dbReference type="RuleBase" id="RU003956"/>
    </source>
</evidence>
<dbReference type="PANTHER" id="PTHR43175">
    <property type="entry name" value="CARBONIC ANHYDRASE"/>
    <property type="match status" value="1"/>
</dbReference>
<dbReference type="AlphaFoldDB" id="A0AA38XST5"/>
<comment type="cofactor">
    <cofactor evidence="4">
        <name>Zn(2+)</name>
        <dbReference type="ChEBI" id="CHEBI:29105"/>
    </cofactor>
    <text evidence="4">Binds 1 zinc ion per subunit.</text>
</comment>
<comment type="catalytic activity">
    <reaction evidence="5">
        <text>hydrogencarbonate + H(+) = CO2 + H2O</text>
        <dbReference type="Rhea" id="RHEA:10748"/>
        <dbReference type="ChEBI" id="CHEBI:15377"/>
        <dbReference type="ChEBI" id="CHEBI:15378"/>
        <dbReference type="ChEBI" id="CHEBI:16526"/>
        <dbReference type="ChEBI" id="CHEBI:17544"/>
        <dbReference type="EC" id="4.2.1.1"/>
    </reaction>
</comment>
<gene>
    <name evidence="6" type="ORF">H2204_012815</name>
</gene>
<comment type="function">
    <text evidence="5">Reversible hydration of carbon dioxide.</text>
</comment>
<keyword evidence="7" id="KW-1185">Reference proteome</keyword>